<dbReference type="GeneID" id="91095975"/>
<protein>
    <recommendedName>
        <fullName evidence="2">Alpha/beta hydrolase fold-3 domain-containing protein</fullName>
    </recommendedName>
</protein>
<organism evidence="3 4">
    <name type="scientific">Kwoniella dendrophila CBS 6074</name>
    <dbReference type="NCBI Taxonomy" id="1295534"/>
    <lineage>
        <taxon>Eukaryota</taxon>
        <taxon>Fungi</taxon>
        <taxon>Dikarya</taxon>
        <taxon>Basidiomycota</taxon>
        <taxon>Agaricomycotina</taxon>
        <taxon>Tremellomycetes</taxon>
        <taxon>Tremellales</taxon>
        <taxon>Cryptococcaceae</taxon>
        <taxon>Kwoniella</taxon>
    </lineage>
</organism>
<gene>
    <name evidence="3" type="ORF">L201_005305</name>
</gene>
<dbReference type="Gene3D" id="3.40.50.1820">
    <property type="entry name" value="alpha/beta hydrolase"/>
    <property type="match status" value="1"/>
</dbReference>
<dbReference type="InterPro" id="IPR050300">
    <property type="entry name" value="GDXG_lipolytic_enzyme"/>
</dbReference>
<dbReference type="Proteomes" id="UP001355207">
    <property type="component" value="Chromosome 7"/>
</dbReference>
<sequence>MSASLLTQAKALRDTISVIREEQLRAIPWTPIPTTTEYIDSRFGACPAQGCIRLDIYQPISSVNNANCQQDDGPRLAMITFHGGGFVIGEGTDDAIFAKSSMDKLGSTVIAVSYRLSPEYPFPIPVEDAVSAILHISNNSERYGLDQDKIVLAGFSAGASLALTSSYILNTLKSNPWGYTVPENLVMPKIKIKGLILIYPLLDYTTTREEKMKTSLKPEEALSIEESNLFENSYLPKTIKHLDKRDARISPSLASDELVKGLPPIFVTICEYDILRDEALVFIDRLKSLGKKVDWSEVKGENHCWDRPPPIELKNSVLVEYGKALDVAGTWLEQ</sequence>
<dbReference type="AlphaFoldDB" id="A0AAX4K0B4"/>
<dbReference type="EMBL" id="CP144104">
    <property type="protein sequence ID" value="WWC90372.1"/>
    <property type="molecule type" value="Genomic_DNA"/>
</dbReference>
<dbReference type="RefSeq" id="XP_066077135.1">
    <property type="nucleotide sequence ID" value="XM_066221038.1"/>
</dbReference>
<dbReference type="Pfam" id="PF07859">
    <property type="entry name" value="Abhydrolase_3"/>
    <property type="match status" value="1"/>
</dbReference>
<name>A0AAX4K0B4_9TREE</name>
<dbReference type="InterPro" id="IPR029058">
    <property type="entry name" value="AB_hydrolase_fold"/>
</dbReference>
<keyword evidence="1" id="KW-0378">Hydrolase</keyword>
<evidence type="ECO:0000256" key="1">
    <source>
        <dbReference type="ARBA" id="ARBA00022801"/>
    </source>
</evidence>
<proteinExistence type="predicted"/>
<dbReference type="PANTHER" id="PTHR48081">
    <property type="entry name" value="AB HYDROLASE SUPERFAMILY PROTEIN C4A8.06C"/>
    <property type="match status" value="1"/>
</dbReference>
<reference evidence="3 4" key="1">
    <citation type="submission" date="2024-01" db="EMBL/GenBank/DDBJ databases">
        <title>Comparative genomics of Cryptococcus and Kwoniella reveals pathogenesis evolution and contrasting modes of karyotype evolution via chromosome fusion or intercentromeric recombination.</title>
        <authorList>
            <person name="Coelho M.A."/>
            <person name="David-Palma M."/>
            <person name="Shea T."/>
            <person name="Bowers K."/>
            <person name="McGinley-Smith S."/>
            <person name="Mohammad A.W."/>
            <person name="Gnirke A."/>
            <person name="Yurkov A.M."/>
            <person name="Nowrousian M."/>
            <person name="Sun S."/>
            <person name="Cuomo C.A."/>
            <person name="Heitman J."/>
        </authorList>
    </citation>
    <scope>NUCLEOTIDE SEQUENCE [LARGE SCALE GENOMIC DNA]</scope>
    <source>
        <strain evidence="3 4">CBS 6074</strain>
    </source>
</reference>
<dbReference type="PANTHER" id="PTHR48081:SF8">
    <property type="entry name" value="ALPHA_BETA HYDROLASE FOLD-3 DOMAIN-CONTAINING PROTEIN-RELATED"/>
    <property type="match status" value="1"/>
</dbReference>
<dbReference type="InterPro" id="IPR013094">
    <property type="entry name" value="AB_hydrolase_3"/>
</dbReference>
<keyword evidence="4" id="KW-1185">Reference proteome</keyword>
<evidence type="ECO:0000313" key="4">
    <source>
        <dbReference type="Proteomes" id="UP001355207"/>
    </source>
</evidence>
<feature type="domain" description="Alpha/beta hydrolase fold-3" evidence="2">
    <location>
        <begin position="79"/>
        <end position="305"/>
    </location>
</feature>
<evidence type="ECO:0000313" key="3">
    <source>
        <dbReference type="EMBL" id="WWC90372.1"/>
    </source>
</evidence>
<dbReference type="SUPFAM" id="SSF53474">
    <property type="entry name" value="alpha/beta-Hydrolases"/>
    <property type="match status" value="1"/>
</dbReference>
<accession>A0AAX4K0B4</accession>
<evidence type="ECO:0000259" key="2">
    <source>
        <dbReference type="Pfam" id="PF07859"/>
    </source>
</evidence>
<dbReference type="GO" id="GO:0016787">
    <property type="term" value="F:hydrolase activity"/>
    <property type="evidence" value="ECO:0007669"/>
    <property type="project" value="UniProtKB-KW"/>
</dbReference>